<dbReference type="Gene3D" id="3.30.200.20">
    <property type="entry name" value="Phosphorylase Kinase, domain 1"/>
    <property type="match status" value="1"/>
</dbReference>
<evidence type="ECO:0000256" key="1">
    <source>
        <dbReference type="ARBA" id="ARBA00038211"/>
    </source>
</evidence>
<evidence type="ECO:0000313" key="2">
    <source>
        <dbReference type="EMBL" id="PXF42097.1"/>
    </source>
</evidence>
<dbReference type="Pfam" id="PF01633">
    <property type="entry name" value="Choline_kinase"/>
    <property type="match status" value="1"/>
</dbReference>
<dbReference type="Gene3D" id="3.90.1200.10">
    <property type="match status" value="1"/>
</dbReference>
<comment type="caution">
    <text evidence="2">The sequence shown here is derived from an EMBL/GenBank/DDBJ whole genome shotgun (WGS) entry which is preliminary data.</text>
</comment>
<proteinExistence type="inferred from homology"/>
<dbReference type="CDD" id="cd05157">
    <property type="entry name" value="ETNK_euk"/>
    <property type="match status" value="1"/>
</dbReference>
<dbReference type="EMBL" id="NBIV01000177">
    <property type="protein sequence ID" value="PXF42097.1"/>
    <property type="molecule type" value="Genomic_DNA"/>
</dbReference>
<dbReference type="AlphaFoldDB" id="A0A2V3IJ40"/>
<organism evidence="2 3">
    <name type="scientific">Gracilariopsis chorda</name>
    <dbReference type="NCBI Taxonomy" id="448386"/>
    <lineage>
        <taxon>Eukaryota</taxon>
        <taxon>Rhodophyta</taxon>
        <taxon>Florideophyceae</taxon>
        <taxon>Rhodymeniophycidae</taxon>
        <taxon>Gracilariales</taxon>
        <taxon>Gracilariaceae</taxon>
        <taxon>Gracilariopsis</taxon>
    </lineage>
</organism>
<dbReference type="PANTHER" id="PTHR22603:SF93">
    <property type="entry name" value="RE24176P"/>
    <property type="match status" value="1"/>
</dbReference>
<accession>A0A2V3IJ40</accession>
<dbReference type="STRING" id="448386.A0A2V3IJ40"/>
<keyword evidence="3" id="KW-1185">Reference proteome</keyword>
<dbReference type="SUPFAM" id="SSF56112">
    <property type="entry name" value="Protein kinase-like (PK-like)"/>
    <property type="match status" value="1"/>
</dbReference>
<dbReference type="GO" id="GO:0004305">
    <property type="term" value="F:ethanolamine kinase activity"/>
    <property type="evidence" value="ECO:0007669"/>
    <property type="project" value="TreeGrafter"/>
</dbReference>
<dbReference type="Proteomes" id="UP000247409">
    <property type="component" value="Unassembled WGS sequence"/>
</dbReference>
<dbReference type="OrthoDB" id="10267235at2759"/>
<dbReference type="GO" id="GO:0006646">
    <property type="term" value="P:phosphatidylethanolamine biosynthetic process"/>
    <property type="evidence" value="ECO:0007669"/>
    <property type="project" value="TreeGrafter"/>
</dbReference>
<name>A0A2V3IJ40_9FLOR</name>
<dbReference type="InterPro" id="IPR011009">
    <property type="entry name" value="Kinase-like_dom_sf"/>
</dbReference>
<dbReference type="GO" id="GO:0004103">
    <property type="term" value="F:choline kinase activity"/>
    <property type="evidence" value="ECO:0007669"/>
    <property type="project" value="TreeGrafter"/>
</dbReference>
<dbReference type="PANTHER" id="PTHR22603">
    <property type="entry name" value="CHOLINE/ETHANOALAMINE KINASE"/>
    <property type="match status" value="1"/>
</dbReference>
<dbReference type="GO" id="GO:0005737">
    <property type="term" value="C:cytoplasm"/>
    <property type="evidence" value="ECO:0007669"/>
    <property type="project" value="TreeGrafter"/>
</dbReference>
<protein>
    <submittedName>
        <fullName evidence="2">Putative ethanolamine kinase</fullName>
    </submittedName>
</protein>
<reference evidence="2 3" key="1">
    <citation type="journal article" date="2018" name="Mol. Biol. Evol.">
        <title>Analysis of the draft genome of the red seaweed Gracilariopsis chorda provides insights into genome size evolution in Rhodophyta.</title>
        <authorList>
            <person name="Lee J."/>
            <person name="Yang E.C."/>
            <person name="Graf L."/>
            <person name="Yang J.H."/>
            <person name="Qiu H."/>
            <person name="Zel Zion U."/>
            <person name="Chan C.X."/>
            <person name="Stephens T.G."/>
            <person name="Weber A.P.M."/>
            <person name="Boo G.H."/>
            <person name="Boo S.M."/>
            <person name="Kim K.M."/>
            <person name="Shin Y."/>
            <person name="Jung M."/>
            <person name="Lee S.J."/>
            <person name="Yim H.S."/>
            <person name="Lee J.H."/>
            <person name="Bhattacharya D."/>
            <person name="Yoon H.S."/>
        </authorList>
    </citation>
    <scope>NUCLEOTIDE SEQUENCE [LARGE SCALE GENOMIC DNA]</scope>
    <source>
        <strain evidence="2 3">SKKU-2015</strain>
        <tissue evidence="2">Whole body</tissue>
    </source>
</reference>
<evidence type="ECO:0000313" key="3">
    <source>
        <dbReference type="Proteomes" id="UP000247409"/>
    </source>
</evidence>
<keyword evidence="2" id="KW-0808">Transferase</keyword>
<sequence>MSPSTSASPARRSEATCAHKAQYNSASALANIRRSNHIIRSEADIPELLPSLLPALSRSLNIKRVPGGITNRIFKVSTATSDPLSVLVRVFGSTEVFTPEQRETENDVFAQLAHAGIAPRLLAVFGNGRVEQLLDARPIQLDEMLSDHVCVGVAKAMAQLHHFRPSGISKEARVWEDIDAWANDALRIEQKGTLPQHISVKQCIEWVKSVRIRTDKVVSPIIYAHNDLLCGNILLFENKDVRIIDFEYSSYNYRGFDIANFFSECMGGTIDGCVHPDKYPTAEYRKKFCETYLRERGMTCDQEAVSNLLNEAAEFDLLTHLYWGLWALVQSDSSTVDFPYTKFAEARFSEFCKRFRSIGQGE</sequence>
<comment type="similarity">
    <text evidence="1">Belongs to the choline/ethanolamine kinase family.</text>
</comment>
<gene>
    <name evidence="2" type="ORF">BWQ96_08203</name>
</gene>
<keyword evidence="2" id="KW-0418">Kinase</keyword>